<keyword evidence="5" id="KW-1185">Reference proteome</keyword>
<name>A0AAE0JS40_9PEZI</name>
<dbReference type="InterPro" id="IPR058525">
    <property type="entry name" value="DUF8212"/>
</dbReference>
<evidence type="ECO:0000313" key="4">
    <source>
        <dbReference type="EMBL" id="KAK3358416.1"/>
    </source>
</evidence>
<dbReference type="InterPro" id="IPR010730">
    <property type="entry name" value="HET"/>
</dbReference>
<sequence length="574" mass="64829">MRLIDTKTLELKEFMGSAIPRYAILSHTWEEDEVGFHEFTQLGRSELRKKKGFAKINHTCRLARGSGISWAWVDTCCIDKSSSAELTEAINSMYQWYADAIVCFAYLSDLRTGGARKKDQQRAVKDGGSVASGASGDGSLTFEQRVQKYAHCRWFTRGWTLQELIAPRRLGFYDTDWGFQGEKSDMALELTAITGIRTEVLENKLAPSSVSVAQRMSWASRRETTRAEDMAYCLLGLFDVNMPLLYGEGSKAFTRLQGEIIKEICDFSLFAWRHPEREGGEEGTGDKVPAQRQKQRHWGILALSPKDFADSSGIETLGDPMYNNECVPTSKGLRFVAPVNCGLLDGKGELEGTYLMNLRCEEWDARLPVAICLRKHGRGIYSRVNPTQLPRVRDRVKTKEEVFYVTATVSPARSIMLAASHRHAINLSRLGENLGIRLDKLEPADHWDRQQLQFLTEGNGYILYEATFSTLLDFPAKRARLRMQFYFQPDMSLSVTLGAVSENDGDDAYFRAVGAHSYEESVEGQPVHFVILEPPRRRGDRMLVAPSSETSKSPLTYRPRPRSKGEEWLSPRAL</sequence>
<evidence type="ECO:0000313" key="5">
    <source>
        <dbReference type="Proteomes" id="UP001287356"/>
    </source>
</evidence>
<comment type="caution">
    <text evidence="4">The sequence shown here is derived from an EMBL/GenBank/DDBJ whole genome shotgun (WGS) entry which is preliminary data.</text>
</comment>
<dbReference type="Pfam" id="PF26640">
    <property type="entry name" value="DUF8212"/>
    <property type="match status" value="1"/>
</dbReference>
<accession>A0AAE0JS40</accession>
<gene>
    <name evidence="4" type="ORF">B0T24DRAFT_644247</name>
</gene>
<dbReference type="PANTHER" id="PTHR10622">
    <property type="entry name" value="HET DOMAIN-CONTAINING PROTEIN"/>
    <property type="match status" value="1"/>
</dbReference>
<dbReference type="Pfam" id="PF06985">
    <property type="entry name" value="HET"/>
    <property type="match status" value="1"/>
</dbReference>
<proteinExistence type="predicted"/>
<protein>
    <submittedName>
        <fullName evidence="4">HET-domain-containing protein</fullName>
    </submittedName>
</protein>
<organism evidence="4 5">
    <name type="scientific">Lasiosphaeria ovina</name>
    <dbReference type="NCBI Taxonomy" id="92902"/>
    <lineage>
        <taxon>Eukaryota</taxon>
        <taxon>Fungi</taxon>
        <taxon>Dikarya</taxon>
        <taxon>Ascomycota</taxon>
        <taxon>Pezizomycotina</taxon>
        <taxon>Sordariomycetes</taxon>
        <taxon>Sordariomycetidae</taxon>
        <taxon>Sordariales</taxon>
        <taxon>Lasiosphaeriaceae</taxon>
        <taxon>Lasiosphaeria</taxon>
    </lineage>
</organism>
<evidence type="ECO:0000259" key="3">
    <source>
        <dbReference type="Pfam" id="PF26640"/>
    </source>
</evidence>
<reference evidence="4" key="2">
    <citation type="submission" date="2023-06" db="EMBL/GenBank/DDBJ databases">
        <authorList>
            <consortium name="Lawrence Berkeley National Laboratory"/>
            <person name="Haridas S."/>
            <person name="Hensen N."/>
            <person name="Bonometti L."/>
            <person name="Westerberg I."/>
            <person name="Brannstrom I.O."/>
            <person name="Guillou S."/>
            <person name="Cros-Aarteil S."/>
            <person name="Calhoun S."/>
            <person name="Kuo A."/>
            <person name="Mondo S."/>
            <person name="Pangilinan J."/>
            <person name="Riley R."/>
            <person name="Labutti K."/>
            <person name="Andreopoulos B."/>
            <person name="Lipzen A."/>
            <person name="Chen C."/>
            <person name="Yanf M."/>
            <person name="Daum C."/>
            <person name="Ng V."/>
            <person name="Clum A."/>
            <person name="Steindorff A."/>
            <person name="Ohm R."/>
            <person name="Martin F."/>
            <person name="Silar P."/>
            <person name="Natvig D."/>
            <person name="Lalanne C."/>
            <person name="Gautier V."/>
            <person name="Ament-Velasquez S.L."/>
            <person name="Kruys A."/>
            <person name="Hutchinson M.I."/>
            <person name="Powell A.J."/>
            <person name="Barry K."/>
            <person name="Miller A.N."/>
            <person name="Grigoriev I.V."/>
            <person name="Debuchy R."/>
            <person name="Gladieux P."/>
            <person name="Thoren M.H."/>
            <person name="Johannesson H."/>
        </authorList>
    </citation>
    <scope>NUCLEOTIDE SEQUENCE</scope>
    <source>
        <strain evidence="4">CBS 958.72</strain>
    </source>
</reference>
<dbReference type="EMBL" id="JAULSN010000016">
    <property type="protein sequence ID" value="KAK3358416.1"/>
    <property type="molecule type" value="Genomic_DNA"/>
</dbReference>
<feature type="region of interest" description="Disordered" evidence="1">
    <location>
        <begin position="540"/>
        <end position="574"/>
    </location>
</feature>
<feature type="compositionally biased region" description="Basic and acidic residues" evidence="1">
    <location>
        <begin position="563"/>
        <end position="574"/>
    </location>
</feature>
<dbReference type="PANTHER" id="PTHR10622:SF12">
    <property type="entry name" value="HET DOMAIN-CONTAINING PROTEIN"/>
    <property type="match status" value="1"/>
</dbReference>
<dbReference type="Proteomes" id="UP001287356">
    <property type="component" value="Unassembled WGS sequence"/>
</dbReference>
<feature type="domain" description="DUF8212" evidence="3">
    <location>
        <begin position="251"/>
        <end position="317"/>
    </location>
</feature>
<evidence type="ECO:0000256" key="1">
    <source>
        <dbReference type="SAM" id="MobiDB-lite"/>
    </source>
</evidence>
<evidence type="ECO:0000259" key="2">
    <source>
        <dbReference type="Pfam" id="PF06985"/>
    </source>
</evidence>
<feature type="domain" description="Heterokaryon incompatibility" evidence="2">
    <location>
        <begin position="22"/>
        <end position="163"/>
    </location>
</feature>
<reference evidence="4" key="1">
    <citation type="journal article" date="2023" name="Mol. Phylogenet. Evol.">
        <title>Genome-scale phylogeny and comparative genomics of the fungal order Sordariales.</title>
        <authorList>
            <person name="Hensen N."/>
            <person name="Bonometti L."/>
            <person name="Westerberg I."/>
            <person name="Brannstrom I.O."/>
            <person name="Guillou S."/>
            <person name="Cros-Aarteil S."/>
            <person name="Calhoun S."/>
            <person name="Haridas S."/>
            <person name="Kuo A."/>
            <person name="Mondo S."/>
            <person name="Pangilinan J."/>
            <person name="Riley R."/>
            <person name="LaButti K."/>
            <person name="Andreopoulos B."/>
            <person name="Lipzen A."/>
            <person name="Chen C."/>
            <person name="Yan M."/>
            <person name="Daum C."/>
            <person name="Ng V."/>
            <person name="Clum A."/>
            <person name="Steindorff A."/>
            <person name="Ohm R.A."/>
            <person name="Martin F."/>
            <person name="Silar P."/>
            <person name="Natvig D.O."/>
            <person name="Lalanne C."/>
            <person name="Gautier V."/>
            <person name="Ament-Velasquez S.L."/>
            <person name="Kruys A."/>
            <person name="Hutchinson M.I."/>
            <person name="Powell A.J."/>
            <person name="Barry K."/>
            <person name="Miller A.N."/>
            <person name="Grigoriev I.V."/>
            <person name="Debuchy R."/>
            <person name="Gladieux P."/>
            <person name="Hiltunen Thoren M."/>
            <person name="Johannesson H."/>
        </authorList>
    </citation>
    <scope>NUCLEOTIDE SEQUENCE</scope>
    <source>
        <strain evidence="4">CBS 958.72</strain>
    </source>
</reference>
<dbReference type="AlphaFoldDB" id="A0AAE0JS40"/>